<protein>
    <recommendedName>
        <fullName evidence="3">Transcription factor Pcc1</fullName>
    </recommendedName>
</protein>
<dbReference type="AlphaFoldDB" id="D6GVB8"/>
<evidence type="ECO:0008006" key="3">
    <source>
        <dbReference type="Google" id="ProtNLM"/>
    </source>
</evidence>
<dbReference type="Gene3D" id="3.30.310.50">
    <property type="entry name" value="Alpha-D-phosphohexomutase, C-terminal domain"/>
    <property type="match status" value="1"/>
</dbReference>
<evidence type="ECO:0000313" key="2">
    <source>
        <dbReference type="Proteomes" id="UP000009376"/>
    </source>
</evidence>
<gene>
    <name evidence="1" type="ORF">BJBARM5_0430</name>
</gene>
<reference evidence="1 2" key="1">
    <citation type="journal article" date="2010" name="Proc. Natl. Acad. Sci. U.S.A.">
        <title>Enigmatic, ultrasmall, uncultivated Archaea.</title>
        <authorList>
            <person name="Baker B.J."/>
            <person name="Comolli L.R."/>
            <person name="Dick G.J."/>
            <person name="Hauser L.J."/>
            <person name="Hyatt D."/>
            <person name="Dill B.D."/>
            <person name="Land M.L."/>
            <person name="Verberkmoes N.C."/>
            <person name="Hettich R.L."/>
            <person name="Banfield J.F."/>
        </authorList>
    </citation>
    <scope>NUCLEOTIDE SEQUENCE [LARGE SCALE GENOMIC DNA]</scope>
</reference>
<name>D6GVB8_PARA5</name>
<dbReference type="EMBL" id="GG745552">
    <property type="protein sequence ID" value="EFD92839.1"/>
    <property type="molecule type" value="Genomic_DNA"/>
</dbReference>
<evidence type="ECO:0000313" key="1">
    <source>
        <dbReference type="EMBL" id="EFD92839.1"/>
    </source>
</evidence>
<proteinExistence type="predicted"/>
<dbReference type="Proteomes" id="UP000009376">
    <property type="component" value="Unassembled WGS sequence"/>
</dbReference>
<sequence length="80" mass="9254">MSRRISPFELSIKINGNKEFLRNISFSIPKSNSKRASTQLRQLKNSLNIVIKAEDFNILLALNNSLMQLLKMVKEVDLYE</sequence>
<accession>D6GVB8</accession>
<organism evidence="1 2">
    <name type="scientific">Candidatus Parvarchaeum acidophilus ARMAN-5</name>
    <dbReference type="NCBI Taxonomy" id="662762"/>
    <lineage>
        <taxon>Archaea</taxon>
        <taxon>Candidatus Parvarchaeota</taxon>
        <taxon>Candidatus Parvarchaeum</taxon>
    </lineage>
</organism>